<feature type="region of interest" description="Disordered" evidence="1">
    <location>
        <begin position="95"/>
        <end position="129"/>
    </location>
</feature>
<sequence>MSADRQAEDREVQRLHEVEVARIEQSNDISGIVQDVAMESGRWIGLHDRFAIADALYAAGYRLTRVEHVHAAPYSAQPSGLMDFDAIERIVRSSPATHRRRVYSGPWEPMPDGETAPADGITYTQDGQP</sequence>
<accession>A0A8A5LIZ3</accession>
<gene>
    <name evidence="2" type="primary">90</name>
    <name evidence="2" type="ORF">SEA_PULCHRA_90</name>
</gene>
<dbReference type="EMBL" id="MW601217">
    <property type="protein sequence ID" value="QTF81605.1"/>
    <property type="molecule type" value="Genomic_DNA"/>
</dbReference>
<protein>
    <submittedName>
        <fullName evidence="2">Uncharacterized protein</fullName>
    </submittedName>
</protein>
<reference evidence="2 3" key="1">
    <citation type="submission" date="2021-02" db="EMBL/GenBank/DDBJ databases">
        <authorList>
            <person name="Cote T.C."/>
            <person name="Brittain A.E."/>
            <person name="Crist M.R."/>
            <person name="Ellis M.N."/>
            <person name="Hardeman P.D."/>
            <person name="Holloway T."/>
            <person name="McNeece I."/>
            <person name="Renfrow T.L."/>
            <person name="Springer T.M."/>
            <person name="St. Pierre J."/>
            <person name="Pollack M.J."/>
            <person name="Eivazova E.R."/>
            <person name="Malnak J.C."/>
            <person name="Zack K.M."/>
            <person name="Garlena R.A."/>
            <person name="Russell D.A."/>
            <person name="Jacobs-Sera D."/>
            <person name="Hatfull G.F."/>
        </authorList>
    </citation>
    <scope>NUCLEOTIDE SEQUENCE [LARGE SCALE GENOMIC DNA]</scope>
</reference>
<dbReference type="Proteomes" id="UP000664918">
    <property type="component" value="Segment"/>
</dbReference>
<keyword evidence="3" id="KW-1185">Reference proteome</keyword>
<evidence type="ECO:0000313" key="2">
    <source>
        <dbReference type="EMBL" id="QTF81605.1"/>
    </source>
</evidence>
<proteinExistence type="predicted"/>
<name>A0A8A5LIZ3_9CAUD</name>
<evidence type="ECO:0000313" key="3">
    <source>
        <dbReference type="Proteomes" id="UP000664918"/>
    </source>
</evidence>
<evidence type="ECO:0000256" key="1">
    <source>
        <dbReference type="SAM" id="MobiDB-lite"/>
    </source>
</evidence>
<organism evidence="2 3">
    <name type="scientific">Microbacterium phage Pulchra</name>
    <dbReference type="NCBI Taxonomy" id="2816469"/>
    <lineage>
        <taxon>Viruses</taxon>
        <taxon>Duplodnaviria</taxon>
        <taxon>Heunggongvirae</taxon>
        <taxon>Uroviricota</taxon>
        <taxon>Caudoviricetes</taxon>
        <taxon>Hodgkinviridae</taxon>
        <taxon>Quhwahvirus</taxon>
        <taxon>Quhwahvirus pulchra</taxon>
        <taxon>Quhwahvirus kaihaidragon</taxon>
    </lineage>
</organism>